<gene>
    <name evidence="6" type="ORF">QQF64_032520</name>
</gene>
<protein>
    <recommendedName>
        <fullName evidence="8">Protein phosphatase 1 regulatory subunit 32</fullName>
    </recommendedName>
</protein>
<keyword evidence="7" id="KW-1185">Reference proteome</keyword>
<evidence type="ECO:0000256" key="1">
    <source>
        <dbReference type="ARBA" id="ARBA00004430"/>
    </source>
</evidence>
<sequence length="183" mass="20903">MTAQNVHKGLRGPWTSDRHVLTRMTSPSYNVASNHAYGMPKDTNGNMEDHFADEGTRTEPEPEPLTNATEIKTRDVYNVDKNLPARFNNPECFRGYRQKTINPLYQTTNQTYGSKKPTVHEMPTTFNGSRRKFSEHLLKSGMYKDNGFNTAVDKSRLTGPNGTTAFHDRINFHYLYHTDGKSQ</sequence>
<comment type="caution">
    <text evidence="6">The sequence shown here is derived from an EMBL/GenBank/DDBJ whole genome shotgun (WGS) entry which is preliminary data.</text>
</comment>
<dbReference type="Proteomes" id="UP001558613">
    <property type="component" value="Unassembled WGS sequence"/>
</dbReference>
<evidence type="ECO:0000256" key="5">
    <source>
        <dbReference type="ARBA" id="ARBA00038014"/>
    </source>
</evidence>
<comment type="similarity">
    <text evidence="5">Belongs to the PIERCE1 family.</text>
</comment>
<keyword evidence="2" id="KW-0963">Cytoplasm</keyword>
<dbReference type="InterPro" id="IPR026507">
    <property type="entry name" value="PIRC1/2"/>
</dbReference>
<evidence type="ECO:0000256" key="3">
    <source>
        <dbReference type="ARBA" id="ARBA00023212"/>
    </source>
</evidence>
<dbReference type="EMBL" id="JAYMGO010000008">
    <property type="protein sequence ID" value="KAL1270231.1"/>
    <property type="molecule type" value="Genomic_DNA"/>
</dbReference>
<reference evidence="6 7" key="1">
    <citation type="submission" date="2023-09" db="EMBL/GenBank/DDBJ databases">
        <authorList>
            <person name="Wang M."/>
        </authorList>
    </citation>
    <scope>NUCLEOTIDE SEQUENCE [LARGE SCALE GENOMIC DNA]</scope>
    <source>
        <strain evidence="6">GT-2023</strain>
        <tissue evidence="6">Liver</tissue>
    </source>
</reference>
<evidence type="ECO:0008006" key="8">
    <source>
        <dbReference type="Google" id="ProtNLM"/>
    </source>
</evidence>
<dbReference type="PANTHER" id="PTHR20899:SF1">
    <property type="entry name" value="PIERCER OF MICROTUBULE WALL 1 PROTEIN"/>
    <property type="match status" value="1"/>
</dbReference>
<proteinExistence type="inferred from homology"/>
<accession>A0ABR3N064</accession>
<organism evidence="6 7">
    <name type="scientific">Cirrhinus molitorella</name>
    <name type="common">mud carp</name>
    <dbReference type="NCBI Taxonomy" id="172907"/>
    <lineage>
        <taxon>Eukaryota</taxon>
        <taxon>Metazoa</taxon>
        <taxon>Chordata</taxon>
        <taxon>Craniata</taxon>
        <taxon>Vertebrata</taxon>
        <taxon>Euteleostomi</taxon>
        <taxon>Actinopterygii</taxon>
        <taxon>Neopterygii</taxon>
        <taxon>Teleostei</taxon>
        <taxon>Ostariophysi</taxon>
        <taxon>Cypriniformes</taxon>
        <taxon>Cyprinidae</taxon>
        <taxon>Labeoninae</taxon>
        <taxon>Labeonini</taxon>
        <taxon>Cirrhinus</taxon>
    </lineage>
</organism>
<comment type="subcellular location">
    <subcellularLocation>
        <location evidence="1">Cytoplasm</location>
        <location evidence="1">Cytoskeleton</location>
        <location evidence="1">Cilium axoneme</location>
    </subcellularLocation>
</comment>
<evidence type="ECO:0000313" key="7">
    <source>
        <dbReference type="Proteomes" id="UP001558613"/>
    </source>
</evidence>
<name>A0ABR3N064_9TELE</name>
<evidence type="ECO:0000313" key="6">
    <source>
        <dbReference type="EMBL" id="KAL1270231.1"/>
    </source>
</evidence>
<evidence type="ECO:0000256" key="2">
    <source>
        <dbReference type="ARBA" id="ARBA00022490"/>
    </source>
</evidence>
<keyword evidence="3" id="KW-0206">Cytoskeleton</keyword>
<dbReference type="PANTHER" id="PTHR20899">
    <property type="entry name" value="PIERCE HOMOLOG"/>
    <property type="match status" value="1"/>
</dbReference>
<keyword evidence="4" id="KW-0966">Cell projection</keyword>
<evidence type="ECO:0000256" key="4">
    <source>
        <dbReference type="ARBA" id="ARBA00023273"/>
    </source>
</evidence>
<dbReference type="Pfam" id="PF14892">
    <property type="entry name" value="PIRC1_2"/>
    <property type="match status" value="1"/>
</dbReference>